<evidence type="ECO:0000256" key="1">
    <source>
        <dbReference type="ARBA" id="ARBA00022505"/>
    </source>
</evidence>
<dbReference type="NCBIfam" id="TIGR00638">
    <property type="entry name" value="Mop"/>
    <property type="match status" value="1"/>
</dbReference>
<accession>A0A9Q5QY41</accession>
<sequence length="136" mass="15428">MPRKEQGWVTFQTSEEERKILEQFCEQSQRSKTEILRELVRGLNQRAPQVSELTEQIGEENIAPKKPLKLSSRNILKGVIKRVTTGKVNTEVTLEIIHRVELTSIITTISAQDLELVKGTEAYAVIKSNDIVIAKD</sequence>
<dbReference type="AlphaFoldDB" id="A0A9Q5QY41"/>
<protein>
    <submittedName>
        <fullName evidence="4">Transporter</fullName>
    </submittedName>
</protein>
<keyword evidence="1 2" id="KW-0500">Molybdenum</keyword>
<dbReference type="Pfam" id="PF03459">
    <property type="entry name" value="TOBE"/>
    <property type="match status" value="1"/>
</dbReference>
<dbReference type="RefSeq" id="WP_061545080.1">
    <property type="nucleotide sequence ID" value="NZ_MTPU01000027.1"/>
</dbReference>
<evidence type="ECO:0000259" key="3">
    <source>
        <dbReference type="PROSITE" id="PS51866"/>
    </source>
</evidence>
<dbReference type="SUPFAM" id="SSF50331">
    <property type="entry name" value="MOP-like"/>
    <property type="match status" value="1"/>
</dbReference>
<evidence type="ECO:0000313" key="5">
    <source>
        <dbReference type="Proteomes" id="UP000190056"/>
    </source>
</evidence>
<dbReference type="Gene3D" id="2.40.50.100">
    <property type="match status" value="1"/>
</dbReference>
<feature type="domain" description="Mop" evidence="3">
    <location>
        <begin position="69"/>
        <end position="135"/>
    </location>
</feature>
<evidence type="ECO:0000256" key="2">
    <source>
        <dbReference type="PROSITE-ProRule" id="PRU01213"/>
    </source>
</evidence>
<dbReference type="InterPro" id="IPR004606">
    <property type="entry name" value="Mop_domain"/>
</dbReference>
<dbReference type="PROSITE" id="PS51866">
    <property type="entry name" value="MOP"/>
    <property type="match status" value="1"/>
</dbReference>
<dbReference type="GO" id="GO:0015689">
    <property type="term" value="P:molybdate ion transport"/>
    <property type="evidence" value="ECO:0007669"/>
    <property type="project" value="InterPro"/>
</dbReference>
<gene>
    <name evidence="4" type="ORF">CENA302_06390</name>
</gene>
<name>A0A9Q5QY41_9CYAN</name>
<dbReference type="Proteomes" id="UP000190056">
    <property type="component" value="Unassembled WGS sequence"/>
</dbReference>
<organism evidence="4 5">
    <name type="scientific">Cylindrospermopsis raciborskii CENA302</name>
    <dbReference type="NCBI Taxonomy" id="1170768"/>
    <lineage>
        <taxon>Bacteria</taxon>
        <taxon>Bacillati</taxon>
        <taxon>Cyanobacteriota</taxon>
        <taxon>Cyanophyceae</taxon>
        <taxon>Nostocales</taxon>
        <taxon>Aphanizomenonaceae</taxon>
        <taxon>Cylindrospermopsis</taxon>
    </lineage>
</organism>
<evidence type="ECO:0000313" key="4">
    <source>
        <dbReference type="EMBL" id="OPH10234.1"/>
    </source>
</evidence>
<dbReference type="InterPro" id="IPR005116">
    <property type="entry name" value="Transp-assoc_OB_typ1"/>
</dbReference>
<proteinExistence type="predicted"/>
<comment type="caution">
    <text evidence="4">The sequence shown here is derived from an EMBL/GenBank/DDBJ whole genome shotgun (WGS) entry which is preliminary data.</text>
</comment>
<reference evidence="4 5" key="1">
    <citation type="submission" date="2017-01" db="EMBL/GenBank/DDBJ databases">
        <authorList>
            <person name="Abreu V.A."/>
            <person name="Popin R.V."/>
            <person name="Rigonato J."/>
            <person name="Andreote A.P."/>
            <person name="Schaker P.C."/>
            <person name="Hoff-Risseti C."/>
            <person name="Alvarenga D.O."/>
            <person name="Varani A.M."/>
            <person name="Fiore M.F."/>
        </authorList>
    </citation>
    <scope>NUCLEOTIDE SEQUENCE [LARGE SCALE GENOMIC DNA]</scope>
    <source>
        <strain evidence="4 5">CENA302</strain>
    </source>
</reference>
<dbReference type="EMBL" id="MTPU01000027">
    <property type="protein sequence ID" value="OPH10234.1"/>
    <property type="molecule type" value="Genomic_DNA"/>
</dbReference>
<dbReference type="InterPro" id="IPR008995">
    <property type="entry name" value="Mo/tungstate-bd_C_term_dom"/>
</dbReference>